<comment type="caution">
    <text evidence="4">The sequence shown here is derived from an EMBL/GenBank/DDBJ whole genome shotgun (WGS) entry which is preliminary data.</text>
</comment>
<dbReference type="EMBL" id="SNXS01000001">
    <property type="protein sequence ID" value="TDP74617.1"/>
    <property type="molecule type" value="Genomic_DNA"/>
</dbReference>
<proteinExistence type="predicted"/>
<dbReference type="GO" id="GO:0005576">
    <property type="term" value="C:extracellular region"/>
    <property type="evidence" value="ECO:0007669"/>
    <property type="project" value="UniProtKB-SubCell"/>
</dbReference>
<dbReference type="PANTHER" id="PTHR34216">
    <property type="match status" value="1"/>
</dbReference>
<protein>
    <submittedName>
        <fullName evidence="4">Polysaccharide deacetylase</fullName>
    </submittedName>
</protein>
<dbReference type="CDD" id="cd10918">
    <property type="entry name" value="CE4_NodB_like_5s_6s"/>
    <property type="match status" value="1"/>
</dbReference>
<dbReference type="Proteomes" id="UP000295361">
    <property type="component" value="Unassembled WGS sequence"/>
</dbReference>
<reference evidence="4 5" key="1">
    <citation type="submission" date="2019-03" db="EMBL/GenBank/DDBJ databases">
        <title>Genomic Encyclopedia of Type Strains, Phase IV (KMG-IV): sequencing the most valuable type-strain genomes for metagenomic binning, comparative biology and taxonomic classification.</title>
        <authorList>
            <person name="Goeker M."/>
        </authorList>
    </citation>
    <scope>NUCLEOTIDE SEQUENCE [LARGE SCALE GENOMIC DNA]</scope>
    <source>
        <strain evidence="4 5">DSM 16998</strain>
    </source>
</reference>
<keyword evidence="5" id="KW-1185">Reference proteome</keyword>
<dbReference type="GO" id="GO:0005975">
    <property type="term" value="P:carbohydrate metabolic process"/>
    <property type="evidence" value="ECO:0007669"/>
    <property type="project" value="InterPro"/>
</dbReference>
<accession>A0A4R6QTB2</accession>
<dbReference type="GO" id="GO:0016810">
    <property type="term" value="F:hydrolase activity, acting on carbon-nitrogen (but not peptide) bonds"/>
    <property type="evidence" value="ECO:0007669"/>
    <property type="project" value="InterPro"/>
</dbReference>
<gene>
    <name evidence="4" type="ORF">DES47_101680</name>
</gene>
<dbReference type="InterPro" id="IPR011330">
    <property type="entry name" value="Glyco_hydro/deAcase_b/a-brl"/>
</dbReference>
<comment type="subcellular location">
    <subcellularLocation>
        <location evidence="1">Secreted</location>
    </subcellularLocation>
</comment>
<dbReference type="SUPFAM" id="SSF88713">
    <property type="entry name" value="Glycoside hydrolase/deacetylase"/>
    <property type="match status" value="1"/>
</dbReference>
<keyword evidence="2" id="KW-0732">Signal</keyword>
<dbReference type="Pfam" id="PF01522">
    <property type="entry name" value="Polysacc_deac_1"/>
    <property type="match status" value="1"/>
</dbReference>
<dbReference type="InParanoid" id="A0A4R6QTB2"/>
<evidence type="ECO:0000259" key="3">
    <source>
        <dbReference type="PROSITE" id="PS51677"/>
    </source>
</evidence>
<dbReference type="PANTHER" id="PTHR34216:SF3">
    <property type="entry name" value="POLY-BETA-1,6-N-ACETYL-D-GLUCOSAMINE N-DEACETYLASE"/>
    <property type="match status" value="1"/>
</dbReference>
<feature type="domain" description="NodB homology" evidence="3">
    <location>
        <begin position="75"/>
        <end position="318"/>
    </location>
</feature>
<evidence type="ECO:0000313" key="4">
    <source>
        <dbReference type="EMBL" id="TDP74617.1"/>
    </source>
</evidence>
<dbReference type="InterPro" id="IPR051398">
    <property type="entry name" value="Polysacch_Deacetylase"/>
</dbReference>
<name>A0A4R6QTB2_9BURK</name>
<evidence type="ECO:0000313" key="5">
    <source>
        <dbReference type="Proteomes" id="UP000295361"/>
    </source>
</evidence>
<organism evidence="4 5">
    <name type="scientific">Roseateles toxinivorans</name>
    <dbReference type="NCBI Taxonomy" id="270368"/>
    <lineage>
        <taxon>Bacteria</taxon>
        <taxon>Pseudomonadati</taxon>
        <taxon>Pseudomonadota</taxon>
        <taxon>Betaproteobacteria</taxon>
        <taxon>Burkholderiales</taxon>
        <taxon>Sphaerotilaceae</taxon>
        <taxon>Roseateles</taxon>
    </lineage>
</organism>
<evidence type="ECO:0000256" key="2">
    <source>
        <dbReference type="ARBA" id="ARBA00022729"/>
    </source>
</evidence>
<dbReference type="InterPro" id="IPR002509">
    <property type="entry name" value="NODB_dom"/>
</dbReference>
<dbReference type="PROSITE" id="PS51677">
    <property type="entry name" value="NODB"/>
    <property type="match status" value="1"/>
</dbReference>
<dbReference type="Gene3D" id="3.20.20.370">
    <property type="entry name" value="Glycoside hydrolase/deacetylase"/>
    <property type="match status" value="1"/>
</dbReference>
<sequence>MLLKALMTLLSRKGEEAALTTLLFHKVPESVDPLGPAEPIAAEFEKVLALVKDNFNVIGLNKAVDQLQSGTLDTRSMALTFDDGYLQWDETVAPQLKKFGLPATFFITTEQLDGVRLWSERIVDIVRQLPDSVPWMPPRYQHFTNLQEISQRKRLVKKLVDDLKYQTLEFREAVMTQLEGIIQDPLEVSGVLDEDSVRRFHAEGFEIGAHSHRHPILKAASRAQAEYEITYSKQRLESVIGAEVKGFAYPNGRTGVDYTSEHVEIVKRAGFRYAVSTGGGVATRQSSLFELPRLALWAYSLPRVHFQISCNYFHDVVH</sequence>
<evidence type="ECO:0000256" key="1">
    <source>
        <dbReference type="ARBA" id="ARBA00004613"/>
    </source>
</evidence>
<dbReference type="OrthoDB" id="9814639at2"/>
<dbReference type="AlphaFoldDB" id="A0A4R6QTB2"/>